<name>A0AAN9QID2_CANGL</name>
<proteinExistence type="predicted"/>
<dbReference type="Proteomes" id="UP001367508">
    <property type="component" value="Unassembled WGS sequence"/>
</dbReference>
<sequence length="113" mass="13459">MFRKLVFNKHACVEGYLYILILISLFICPLKKEPGHNFGTVMQINFDCLVYSVLLWNTRKVKFRASCPRPFVQNTPKDFSASFKFFKETKTLQSFKDVRRTRKRSHFPLYLKV</sequence>
<evidence type="ECO:0000256" key="1">
    <source>
        <dbReference type="SAM" id="Phobius"/>
    </source>
</evidence>
<keyword evidence="1" id="KW-0472">Membrane</keyword>
<gene>
    <name evidence="2" type="ORF">VNO77_16994</name>
</gene>
<evidence type="ECO:0000313" key="3">
    <source>
        <dbReference type="Proteomes" id="UP001367508"/>
    </source>
</evidence>
<feature type="transmembrane region" description="Helical" evidence="1">
    <location>
        <begin position="12"/>
        <end position="32"/>
    </location>
</feature>
<protein>
    <submittedName>
        <fullName evidence="2">Uncharacterized protein</fullName>
    </submittedName>
</protein>
<organism evidence="2 3">
    <name type="scientific">Canavalia gladiata</name>
    <name type="common">Sword bean</name>
    <name type="synonym">Dolichos gladiatus</name>
    <dbReference type="NCBI Taxonomy" id="3824"/>
    <lineage>
        <taxon>Eukaryota</taxon>
        <taxon>Viridiplantae</taxon>
        <taxon>Streptophyta</taxon>
        <taxon>Embryophyta</taxon>
        <taxon>Tracheophyta</taxon>
        <taxon>Spermatophyta</taxon>
        <taxon>Magnoliopsida</taxon>
        <taxon>eudicotyledons</taxon>
        <taxon>Gunneridae</taxon>
        <taxon>Pentapetalae</taxon>
        <taxon>rosids</taxon>
        <taxon>fabids</taxon>
        <taxon>Fabales</taxon>
        <taxon>Fabaceae</taxon>
        <taxon>Papilionoideae</taxon>
        <taxon>50 kb inversion clade</taxon>
        <taxon>NPAAA clade</taxon>
        <taxon>indigoferoid/millettioid clade</taxon>
        <taxon>Phaseoleae</taxon>
        <taxon>Canavalia</taxon>
    </lineage>
</organism>
<accession>A0AAN9QID2</accession>
<keyword evidence="1" id="KW-0812">Transmembrane</keyword>
<reference evidence="2 3" key="1">
    <citation type="submission" date="2024-01" db="EMBL/GenBank/DDBJ databases">
        <title>The genomes of 5 underutilized Papilionoideae crops provide insights into root nodulation and disease resistanc.</title>
        <authorList>
            <person name="Jiang F."/>
        </authorList>
    </citation>
    <scope>NUCLEOTIDE SEQUENCE [LARGE SCALE GENOMIC DNA]</scope>
    <source>
        <strain evidence="2">LVBAO_FW01</strain>
        <tissue evidence="2">Leaves</tissue>
    </source>
</reference>
<dbReference type="EMBL" id="JAYMYQ010000004">
    <property type="protein sequence ID" value="KAK7336452.1"/>
    <property type="molecule type" value="Genomic_DNA"/>
</dbReference>
<dbReference type="AlphaFoldDB" id="A0AAN9QID2"/>
<evidence type="ECO:0000313" key="2">
    <source>
        <dbReference type="EMBL" id="KAK7336452.1"/>
    </source>
</evidence>
<keyword evidence="1" id="KW-1133">Transmembrane helix</keyword>
<keyword evidence="3" id="KW-1185">Reference proteome</keyword>
<feature type="transmembrane region" description="Helical" evidence="1">
    <location>
        <begin position="38"/>
        <end position="56"/>
    </location>
</feature>
<comment type="caution">
    <text evidence="2">The sequence shown here is derived from an EMBL/GenBank/DDBJ whole genome shotgun (WGS) entry which is preliminary data.</text>
</comment>